<feature type="domain" description="Apple" evidence="1">
    <location>
        <begin position="128"/>
        <end position="169"/>
    </location>
</feature>
<dbReference type="EMBL" id="ML977315">
    <property type="protein sequence ID" value="KAF2119683.1"/>
    <property type="molecule type" value="Genomic_DNA"/>
</dbReference>
<evidence type="ECO:0000313" key="2">
    <source>
        <dbReference type="EMBL" id="KAF2119683.1"/>
    </source>
</evidence>
<evidence type="ECO:0000259" key="1">
    <source>
        <dbReference type="Pfam" id="PF14295"/>
    </source>
</evidence>
<keyword evidence="3" id="KW-1185">Reference proteome</keyword>
<dbReference type="Proteomes" id="UP000799770">
    <property type="component" value="Unassembled WGS sequence"/>
</dbReference>
<organism evidence="2 3">
    <name type="scientific">Lophiotrema nucula</name>
    <dbReference type="NCBI Taxonomy" id="690887"/>
    <lineage>
        <taxon>Eukaryota</taxon>
        <taxon>Fungi</taxon>
        <taxon>Dikarya</taxon>
        <taxon>Ascomycota</taxon>
        <taxon>Pezizomycotina</taxon>
        <taxon>Dothideomycetes</taxon>
        <taxon>Pleosporomycetidae</taxon>
        <taxon>Pleosporales</taxon>
        <taxon>Lophiotremataceae</taxon>
        <taxon>Lophiotrema</taxon>
    </lineage>
</organism>
<dbReference type="OrthoDB" id="160645at2759"/>
<protein>
    <recommendedName>
        <fullName evidence="1">Apple domain-containing protein</fullName>
    </recommendedName>
</protein>
<sequence>MSSCLPATPCIVNGTNSTMGFEMNFTPVLTIAGQAYTCNLNTSSTESSNACPTVTTTVTSTYANGTVCPAPATTTFTDYVWSTYTQTVTAGNGQSTSTSMSTDQSCPDIHGSSITTTNGTFVVECYLDRQDSDMGPVSADNFTDCVQTCADTPGCVDVSYIPNGPCYLKKDQEYPTSNAEVWGARLDPTGRRDVNASTNTGASVHTAREIDIVDRRGTDEVAARTINTAFNLEDDSVATCPDANGTTFTAPSGATYAVECYWDRHDSDLGVQKTSTLNTCIELCDADEACVDVSWVPGTAGNTGYCYPKSAQNDYTVNANVWGAREVTTGSTRARRNRRSSV</sequence>
<gene>
    <name evidence="2" type="ORF">BDV96DRAFT_642696</name>
</gene>
<reference evidence="2" key="1">
    <citation type="journal article" date="2020" name="Stud. Mycol.">
        <title>101 Dothideomycetes genomes: a test case for predicting lifestyles and emergence of pathogens.</title>
        <authorList>
            <person name="Haridas S."/>
            <person name="Albert R."/>
            <person name="Binder M."/>
            <person name="Bloem J."/>
            <person name="Labutti K."/>
            <person name="Salamov A."/>
            <person name="Andreopoulos B."/>
            <person name="Baker S."/>
            <person name="Barry K."/>
            <person name="Bills G."/>
            <person name="Bluhm B."/>
            <person name="Cannon C."/>
            <person name="Castanera R."/>
            <person name="Culley D."/>
            <person name="Daum C."/>
            <person name="Ezra D."/>
            <person name="Gonzalez J."/>
            <person name="Henrissat B."/>
            <person name="Kuo A."/>
            <person name="Liang C."/>
            <person name="Lipzen A."/>
            <person name="Lutzoni F."/>
            <person name="Magnuson J."/>
            <person name="Mondo S."/>
            <person name="Nolan M."/>
            <person name="Ohm R."/>
            <person name="Pangilinan J."/>
            <person name="Park H.-J."/>
            <person name="Ramirez L."/>
            <person name="Alfaro M."/>
            <person name="Sun H."/>
            <person name="Tritt A."/>
            <person name="Yoshinaga Y."/>
            <person name="Zwiers L.-H."/>
            <person name="Turgeon B."/>
            <person name="Goodwin S."/>
            <person name="Spatafora J."/>
            <person name="Crous P."/>
            <person name="Grigoriev I."/>
        </authorList>
    </citation>
    <scope>NUCLEOTIDE SEQUENCE</scope>
    <source>
        <strain evidence="2">CBS 627.86</strain>
    </source>
</reference>
<dbReference type="Pfam" id="PF14295">
    <property type="entry name" value="PAN_4"/>
    <property type="match status" value="2"/>
</dbReference>
<proteinExistence type="predicted"/>
<dbReference type="Gene3D" id="3.50.4.10">
    <property type="entry name" value="Hepatocyte Growth Factor"/>
    <property type="match status" value="2"/>
</dbReference>
<dbReference type="InterPro" id="IPR003609">
    <property type="entry name" value="Pan_app"/>
</dbReference>
<name>A0A6A5ZLE8_9PLEO</name>
<feature type="domain" description="Apple" evidence="1">
    <location>
        <begin position="263"/>
        <end position="307"/>
    </location>
</feature>
<evidence type="ECO:0000313" key="3">
    <source>
        <dbReference type="Proteomes" id="UP000799770"/>
    </source>
</evidence>
<dbReference type="AlphaFoldDB" id="A0A6A5ZLE8"/>
<accession>A0A6A5ZLE8</accession>